<feature type="signal peptide" evidence="5">
    <location>
        <begin position="1"/>
        <end position="20"/>
    </location>
</feature>
<keyword evidence="1" id="KW-0346">Stress response</keyword>
<dbReference type="CDD" id="cd06464">
    <property type="entry name" value="ACD_sHsps-like"/>
    <property type="match status" value="1"/>
</dbReference>
<evidence type="ECO:0000256" key="1">
    <source>
        <dbReference type="ARBA" id="ARBA00023016"/>
    </source>
</evidence>
<evidence type="ECO:0000313" key="8">
    <source>
        <dbReference type="Proteomes" id="UP001295423"/>
    </source>
</evidence>
<evidence type="ECO:0000256" key="5">
    <source>
        <dbReference type="SAM" id="SignalP"/>
    </source>
</evidence>
<sequence>MKTIAPTILALASAPAVTSAWSSLYFPVVPSANTMMRRNRAFANQFFQETQLASPRYELIDNEDKFQLSVDVPGVKMEDIDVSLEDGHLTVSGQRLSSSDNSRFASKFSQTFSLDPAVDVDQFSASLDNGVLVVAAPKDMKRIEENIKKIPVMQGKSEAAIGGTSEVEETSPLATDDTLDLDTTGVEASGDVKVIETESA</sequence>
<accession>A0AAD2FQP8</accession>
<name>A0AAD2FQP8_9STRA</name>
<dbReference type="Pfam" id="PF00011">
    <property type="entry name" value="HSP20"/>
    <property type="match status" value="1"/>
</dbReference>
<dbReference type="PANTHER" id="PTHR11527">
    <property type="entry name" value="HEAT-SHOCK PROTEIN 20 FAMILY MEMBER"/>
    <property type="match status" value="1"/>
</dbReference>
<gene>
    <name evidence="7" type="ORF">CYCCA115_LOCUS12226</name>
</gene>
<dbReference type="PROSITE" id="PS01031">
    <property type="entry name" value="SHSP"/>
    <property type="match status" value="1"/>
</dbReference>
<dbReference type="InterPro" id="IPR002068">
    <property type="entry name" value="A-crystallin/Hsp20_dom"/>
</dbReference>
<dbReference type="InterPro" id="IPR031107">
    <property type="entry name" value="Small_HSP"/>
</dbReference>
<dbReference type="Proteomes" id="UP001295423">
    <property type="component" value="Unassembled WGS sequence"/>
</dbReference>
<evidence type="ECO:0000259" key="6">
    <source>
        <dbReference type="PROSITE" id="PS01031"/>
    </source>
</evidence>
<protein>
    <recommendedName>
        <fullName evidence="6">SHSP domain-containing protein</fullName>
    </recommendedName>
</protein>
<dbReference type="AlphaFoldDB" id="A0AAD2FQP8"/>
<evidence type="ECO:0000256" key="3">
    <source>
        <dbReference type="RuleBase" id="RU003616"/>
    </source>
</evidence>
<feature type="chain" id="PRO_5042087531" description="SHSP domain-containing protein" evidence="5">
    <location>
        <begin position="21"/>
        <end position="200"/>
    </location>
</feature>
<dbReference type="InterPro" id="IPR008978">
    <property type="entry name" value="HSP20-like_chaperone"/>
</dbReference>
<feature type="domain" description="SHSP" evidence="6">
    <location>
        <begin position="48"/>
        <end position="153"/>
    </location>
</feature>
<keyword evidence="5" id="KW-0732">Signal</keyword>
<proteinExistence type="inferred from homology"/>
<keyword evidence="8" id="KW-1185">Reference proteome</keyword>
<dbReference type="Gene3D" id="2.60.40.790">
    <property type="match status" value="1"/>
</dbReference>
<evidence type="ECO:0000256" key="2">
    <source>
        <dbReference type="PROSITE-ProRule" id="PRU00285"/>
    </source>
</evidence>
<reference evidence="7" key="1">
    <citation type="submission" date="2023-08" db="EMBL/GenBank/DDBJ databases">
        <authorList>
            <person name="Audoor S."/>
            <person name="Bilcke G."/>
        </authorList>
    </citation>
    <scope>NUCLEOTIDE SEQUENCE</scope>
</reference>
<evidence type="ECO:0000256" key="4">
    <source>
        <dbReference type="SAM" id="MobiDB-lite"/>
    </source>
</evidence>
<comment type="similarity">
    <text evidence="2 3">Belongs to the small heat shock protein (HSP20) family.</text>
</comment>
<dbReference type="EMBL" id="CAKOGP040001758">
    <property type="protein sequence ID" value="CAJ1949695.1"/>
    <property type="molecule type" value="Genomic_DNA"/>
</dbReference>
<dbReference type="SUPFAM" id="SSF49764">
    <property type="entry name" value="HSP20-like chaperones"/>
    <property type="match status" value="1"/>
</dbReference>
<feature type="region of interest" description="Disordered" evidence="4">
    <location>
        <begin position="159"/>
        <end position="182"/>
    </location>
</feature>
<comment type="caution">
    <text evidence="7">The sequence shown here is derived from an EMBL/GenBank/DDBJ whole genome shotgun (WGS) entry which is preliminary data.</text>
</comment>
<evidence type="ECO:0000313" key="7">
    <source>
        <dbReference type="EMBL" id="CAJ1949695.1"/>
    </source>
</evidence>
<organism evidence="7 8">
    <name type="scientific">Cylindrotheca closterium</name>
    <dbReference type="NCBI Taxonomy" id="2856"/>
    <lineage>
        <taxon>Eukaryota</taxon>
        <taxon>Sar</taxon>
        <taxon>Stramenopiles</taxon>
        <taxon>Ochrophyta</taxon>
        <taxon>Bacillariophyta</taxon>
        <taxon>Bacillariophyceae</taxon>
        <taxon>Bacillariophycidae</taxon>
        <taxon>Bacillariales</taxon>
        <taxon>Bacillariaceae</taxon>
        <taxon>Cylindrotheca</taxon>
    </lineage>
</organism>